<dbReference type="InterPro" id="IPR036390">
    <property type="entry name" value="WH_DNA-bd_sf"/>
</dbReference>
<feature type="domain" description="HTH lysR-type" evidence="5">
    <location>
        <begin position="4"/>
        <end position="61"/>
    </location>
</feature>
<dbReference type="GO" id="GO:0003677">
    <property type="term" value="F:DNA binding"/>
    <property type="evidence" value="ECO:0007669"/>
    <property type="project" value="UniProtKB-KW"/>
</dbReference>
<dbReference type="SUPFAM" id="SSF46785">
    <property type="entry name" value="Winged helix' DNA-binding domain"/>
    <property type="match status" value="1"/>
</dbReference>
<dbReference type="GO" id="GO:0003700">
    <property type="term" value="F:DNA-binding transcription factor activity"/>
    <property type="evidence" value="ECO:0007669"/>
    <property type="project" value="InterPro"/>
</dbReference>
<sequence length="304" mass="34588">MIRMELRQLIYFIEVAKREHVTNAADELHVAQSAISRQISLLEAELGVSLFWREGRNVRLTPIGKVFLEHAEKVVLEIDKAKQRMHEFLDPDNGTVRLGFSTGLSVQTFSSLLAQFREKHPGLEYQFVQGTPGYLIRLIENGELELALASPVPDDHPAVSGEILYMEKLMLLFRRDHPLSGQEMIRLAQLKNERFITFREGFSIREILFSACRKSGFEPAIAFEGEDMETIKGLVASGTGVAILPEPALLFNLSEEIVKAEISDMELMRPVGVMIPKKREMAASEKALYTFLTSFYDRLNRFQR</sequence>
<dbReference type="EMBL" id="CP158453">
    <property type="protein sequence ID" value="XBX98830.1"/>
    <property type="molecule type" value="Genomic_DNA"/>
</dbReference>
<proteinExistence type="inferred from homology"/>
<accession>A0AAU7WI91</accession>
<evidence type="ECO:0000259" key="5">
    <source>
        <dbReference type="PROSITE" id="PS50931"/>
    </source>
</evidence>
<reference evidence="6" key="1">
    <citation type="submission" date="2024-06" db="EMBL/GenBank/DDBJ databases">
        <authorList>
            <person name="Huang C.H."/>
            <person name="Ting Y.S."/>
            <person name="Cheng Y.H."/>
        </authorList>
    </citation>
    <scope>NUCLEOTIDE SEQUENCE</scope>
    <source>
        <strain evidence="6">TCI803</strain>
    </source>
</reference>
<evidence type="ECO:0000313" key="6">
    <source>
        <dbReference type="EMBL" id="XBX98830.1"/>
    </source>
</evidence>
<protein>
    <submittedName>
        <fullName evidence="6">LysR family transcriptional regulator</fullName>
    </submittedName>
</protein>
<dbReference type="InterPro" id="IPR036388">
    <property type="entry name" value="WH-like_DNA-bd_sf"/>
</dbReference>
<dbReference type="GO" id="GO:0032993">
    <property type="term" value="C:protein-DNA complex"/>
    <property type="evidence" value="ECO:0007669"/>
    <property type="project" value="TreeGrafter"/>
</dbReference>
<dbReference type="PANTHER" id="PTHR30346:SF28">
    <property type="entry name" value="HTH-TYPE TRANSCRIPTIONAL REGULATOR CYNR"/>
    <property type="match status" value="1"/>
</dbReference>
<evidence type="ECO:0000256" key="3">
    <source>
        <dbReference type="ARBA" id="ARBA00023125"/>
    </source>
</evidence>
<dbReference type="Pfam" id="PF00126">
    <property type="entry name" value="HTH_1"/>
    <property type="match status" value="1"/>
</dbReference>
<dbReference type="FunFam" id="1.10.10.10:FF:000001">
    <property type="entry name" value="LysR family transcriptional regulator"/>
    <property type="match status" value="1"/>
</dbReference>
<keyword evidence="4" id="KW-0804">Transcription</keyword>
<keyword evidence="3" id="KW-0238">DNA-binding</keyword>
<dbReference type="InterPro" id="IPR000847">
    <property type="entry name" value="LysR_HTH_N"/>
</dbReference>
<dbReference type="AlphaFoldDB" id="A0AAU7WI91"/>
<evidence type="ECO:0000256" key="1">
    <source>
        <dbReference type="ARBA" id="ARBA00009437"/>
    </source>
</evidence>
<dbReference type="Gene3D" id="3.40.190.10">
    <property type="entry name" value="Periplasmic binding protein-like II"/>
    <property type="match status" value="2"/>
</dbReference>
<name>A0AAU7WI91_9BACI</name>
<dbReference type="InterPro" id="IPR005119">
    <property type="entry name" value="LysR_subst-bd"/>
</dbReference>
<dbReference type="PRINTS" id="PR00039">
    <property type="entry name" value="HTHLYSR"/>
</dbReference>
<keyword evidence="2" id="KW-0805">Transcription regulation</keyword>
<dbReference type="Gene3D" id="1.10.10.10">
    <property type="entry name" value="Winged helix-like DNA-binding domain superfamily/Winged helix DNA-binding domain"/>
    <property type="match status" value="1"/>
</dbReference>
<dbReference type="SUPFAM" id="SSF53850">
    <property type="entry name" value="Periplasmic binding protein-like II"/>
    <property type="match status" value="1"/>
</dbReference>
<dbReference type="Pfam" id="PF03466">
    <property type="entry name" value="LysR_substrate"/>
    <property type="match status" value="1"/>
</dbReference>
<comment type="similarity">
    <text evidence="1">Belongs to the LysR transcriptional regulatory family.</text>
</comment>
<dbReference type="PROSITE" id="PS50931">
    <property type="entry name" value="HTH_LYSR"/>
    <property type="match status" value="1"/>
</dbReference>
<gene>
    <name evidence="6" type="ORF">ABR335_04330</name>
</gene>
<evidence type="ECO:0000256" key="2">
    <source>
        <dbReference type="ARBA" id="ARBA00023015"/>
    </source>
</evidence>
<organism evidence="6">
    <name type="scientific">Heyndrickxia faecalis</name>
    <dbReference type="NCBI Taxonomy" id="2824910"/>
    <lineage>
        <taxon>Bacteria</taxon>
        <taxon>Bacillati</taxon>
        <taxon>Bacillota</taxon>
        <taxon>Bacilli</taxon>
        <taxon>Bacillales</taxon>
        <taxon>Bacillaceae</taxon>
        <taxon>Heyndrickxia</taxon>
    </lineage>
</organism>
<dbReference type="PANTHER" id="PTHR30346">
    <property type="entry name" value="TRANSCRIPTIONAL DUAL REGULATOR HCAR-RELATED"/>
    <property type="match status" value="1"/>
</dbReference>
<evidence type="ECO:0000256" key="4">
    <source>
        <dbReference type="ARBA" id="ARBA00023163"/>
    </source>
</evidence>